<keyword evidence="1 4" id="KW-0238">DNA-binding</keyword>
<dbReference type="InterPro" id="IPR039422">
    <property type="entry name" value="MarR/SlyA-like"/>
</dbReference>
<dbReference type="Pfam" id="PF01047">
    <property type="entry name" value="MarR"/>
    <property type="match status" value="1"/>
</dbReference>
<dbReference type="SMART" id="SM00347">
    <property type="entry name" value="HTH_MARR"/>
    <property type="match status" value="1"/>
</dbReference>
<reference evidence="3 6" key="2">
    <citation type="submission" date="2019-07" db="EMBL/GenBank/DDBJ databases">
        <title>Whole genome shotgun sequence of Halolactibacillus miurensis NBRC 100873.</title>
        <authorList>
            <person name="Hosoyama A."/>
            <person name="Uohara A."/>
            <person name="Ohji S."/>
            <person name="Ichikawa N."/>
        </authorList>
    </citation>
    <scope>NUCLEOTIDE SEQUENCE [LARGE SCALE GENOMIC DNA]</scope>
    <source>
        <strain evidence="3 6">NBRC 100873</strain>
    </source>
</reference>
<dbReference type="EMBL" id="FPAI01000010">
    <property type="protein sequence ID" value="SFS79293.1"/>
    <property type="molecule type" value="Genomic_DNA"/>
</dbReference>
<gene>
    <name evidence="3" type="ORF">HMI01_11610</name>
    <name evidence="4" type="ORF">SAMN05421668_11027</name>
</gene>
<keyword evidence="6" id="KW-1185">Reference proteome</keyword>
<feature type="domain" description="HTH marR-type" evidence="2">
    <location>
        <begin position="5"/>
        <end position="134"/>
    </location>
</feature>
<dbReference type="InterPro" id="IPR000835">
    <property type="entry name" value="HTH_MarR-typ"/>
</dbReference>
<dbReference type="RefSeq" id="WP_177220674.1">
    <property type="nucleotide sequence ID" value="NZ_BJWJ01000009.1"/>
</dbReference>
<dbReference type="PROSITE" id="PS50995">
    <property type="entry name" value="HTH_MARR_2"/>
    <property type="match status" value="1"/>
</dbReference>
<dbReference type="GO" id="GO:0003700">
    <property type="term" value="F:DNA-binding transcription factor activity"/>
    <property type="evidence" value="ECO:0007669"/>
    <property type="project" value="InterPro"/>
</dbReference>
<organism evidence="4 5">
    <name type="scientific">Halolactibacillus miurensis</name>
    <dbReference type="NCBI Taxonomy" id="306541"/>
    <lineage>
        <taxon>Bacteria</taxon>
        <taxon>Bacillati</taxon>
        <taxon>Bacillota</taxon>
        <taxon>Bacilli</taxon>
        <taxon>Bacillales</taxon>
        <taxon>Bacillaceae</taxon>
        <taxon>Halolactibacillus</taxon>
    </lineage>
</organism>
<name>A0A1I6SQW4_9BACI</name>
<dbReference type="STRING" id="306541.SAMN05421668_11027"/>
<evidence type="ECO:0000313" key="5">
    <source>
        <dbReference type="Proteomes" id="UP000199139"/>
    </source>
</evidence>
<evidence type="ECO:0000259" key="2">
    <source>
        <dbReference type="PROSITE" id="PS50995"/>
    </source>
</evidence>
<evidence type="ECO:0000256" key="1">
    <source>
        <dbReference type="ARBA" id="ARBA00023125"/>
    </source>
</evidence>
<dbReference type="Gene3D" id="1.10.10.10">
    <property type="entry name" value="Winged helix-like DNA-binding domain superfamily/Winged helix DNA-binding domain"/>
    <property type="match status" value="1"/>
</dbReference>
<dbReference type="PANTHER" id="PTHR33164">
    <property type="entry name" value="TRANSCRIPTIONAL REGULATOR, MARR FAMILY"/>
    <property type="match status" value="1"/>
</dbReference>
<evidence type="ECO:0000313" key="4">
    <source>
        <dbReference type="EMBL" id="SFS79293.1"/>
    </source>
</evidence>
<dbReference type="AlphaFoldDB" id="A0A1I6SQW4"/>
<dbReference type="SUPFAM" id="SSF46785">
    <property type="entry name" value="Winged helix' DNA-binding domain"/>
    <property type="match status" value="1"/>
</dbReference>
<evidence type="ECO:0000313" key="6">
    <source>
        <dbReference type="Proteomes" id="UP000321773"/>
    </source>
</evidence>
<proteinExistence type="predicted"/>
<evidence type="ECO:0000313" key="3">
    <source>
        <dbReference type="EMBL" id="GEM04173.1"/>
    </source>
</evidence>
<dbReference type="PANTHER" id="PTHR33164:SF99">
    <property type="entry name" value="MARR FAMILY REGULATORY PROTEIN"/>
    <property type="match status" value="1"/>
</dbReference>
<dbReference type="InterPro" id="IPR036388">
    <property type="entry name" value="WH-like_DNA-bd_sf"/>
</dbReference>
<dbReference type="GO" id="GO:0003677">
    <property type="term" value="F:DNA binding"/>
    <property type="evidence" value="ECO:0007669"/>
    <property type="project" value="UniProtKB-KW"/>
</dbReference>
<dbReference type="CDD" id="cd00090">
    <property type="entry name" value="HTH_ARSR"/>
    <property type="match status" value="1"/>
</dbReference>
<sequence>MNHNHTELFFLLKQVDLQLTQLFDDKLDISLTRYEIMRLLHHEEAVTQTYLQRKLMINQAAITRHVKVLETKELLKRVRNPDNNREVLVTVTSKGKDLLDQCELSKVTMMHQLFENYTDEDIDFVINFLHSLKSASRHMLDQEEEQT</sequence>
<dbReference type="Proteomes" id="UP000321773">
    <property type="component" value="Unassembled WGS sequence"/>
</dbReference>
<dbReference type="InterPro" id="IPR011991">
    <property type="entry name" value="ArsR-like_HTH"/>
</dbReference>
<dbReference type="Proteomes" id="UP000199139">
    <property type="component" value="Unassembled WGS sequence"/>
</dbReference>
<dbReference type="GO" id="GO:0006950">
    <property type="term" value="P:response to stress"/>
    <property type="evidence" value="ECO:0007669"/>
    <property type="project" value="TreeGrafter"/>
</dbReference>
<dbReference type="PRINTS" id="PR00598">
    <property type="entry name" value="HTHMARR"/>
</dbReference>
<reference evidence="4 5" key="1">
    <citation type="submission" date="2016-10" db="EMBL/GenBank/DDBJ databases">
        <authorList>
            <person name="de Groot N.N."/>
        </authorList>
    </citation>
    <scope>NUCLEOTIDE SEQUENCE [LARGE SCALE GENOMIC DNA]</scope>
    <source>
        <strain evidence="4 5">DSM 17074</strain>
    </source>
</reference>
<dbReference type="EMBL" id="BJWJ01000009">
    <property type="protein sequence ID" value="GEM04173.1"/>
    <property type="molecule type" value="Genomic_DNA"/>
</dbReference>
<accession>A0A1I6SQW4</accession>
<dbReference type="InterPro" id="IPR036390">
    <property type="entry name" value="WH_DNA-bd_sf"/>
</dbReference>
<protein>
    <submittedName>
        <fullName evidence="3 4">Transcriptional regulator</fullName>
    </submittedName>
</protein>